<dbReference type="GO" id="GO:0005737">
    <property type="term" value="C:cytoplasm"/>
    <property type="evidence" value="ECO:0007669"/>
    <property type="project" value="TreeGrafter"/>
</dbReference>
<protein>
    <submittedName>
        <fullName evidence="2">NAD-dependent epimerase/dehydratase</fullName>
    </submittedName>
</protein>
<dbReference type="Gene3D" id="3.40.50.720">
    <property type="entry name" value="NAD(P)-binding Rossmann-like Domain"/>
    <property type="match status" value="1"/>
</dbReference>
<gene>
    <name evidence="2" type="ordered locus">Hipma_0804</name>
</gene>
<dbReference type="AlphaFoldDB" id="F2LVJ0"/>
<name>F2LVJ0_HIPMA</name>
<dbReference type="FunCoup" id="F2LVJ0">
    <property type="interactions" value="263"/>
</dbReference>
<dbReference type="InterPro" id="IPR051783">
    <property type="entry name" value="NAD(P)-dependent_oxidoreduct"/>
</dbReference>
<dbReference type="EMBL" id="CP002606">
    <property type="protein sequence ID" value="AEA33774.1"/>
    <property type="molecule type" value="Genomic_DNA"/>
</dbReference>
<reference evidence="3" key="2">
    <citation type="submission" date="2011-03" db="EMBL/GenBank/DDBJ databases">
        <title>The complete genome of Hippea maritima DSM 10411.</title>
        <authorList>
            <consortium name="US DOE Joint Genome Institute (JGI-PGF)"/>
            <person name="Lucas S."/>
            <person name="Copeland A."/>
            <person name="Lapidus A."/>
            <person name="Bruce D."/>
            <person name="Goodwin L."/>
            <person name="Pitluck S."/>
            <person name="Peters L."/>
            <person name="Kyrpides N."/>
            <person name="Mavromatis K."/>
            <person name="Pagani I."/>
            <person name="Ivanova N."/>
            <person name="Mikhailova N."/>
            <person name="Lu M."/>
            <person name="Detter J.C."/>
            <person name="Tapia R."/>
            <person name="Han C."/>
            <person name="Land M."/>
            <person name="Hauser L."/>
            <person name="Markowitz V."/>
            <person name="Cheng J.-F."/>
            <person name="Hugenholtz P."/>
            <person name="Woyke T."/>
            <person name="Wu D."/>
            <person name="Spring S."/>
            <person name="Schroeder M."/>
            <person name="Brambilla E."/>
            <person name="Klenk H.-P."/>
            <person name="Eisen J.A."/>
        </authorList>
    </citation>
    <scope>NUCLEOTIDE SEQUENCE [LARGE SCALE GENOMIC DNA]</scope>
    <source>
        <strain evidence="3">ATCC 700847 / DSM 10411 / MH2</strain>
    </source>
</reference>
<dbReference type="GO" id="GO:0004029">
    <property type="term" value="F:aldehyde dehydrogenase (NAD+) activity"/>
    <property type="evidence" value="ECO:0007669"/>
    <property type="project" value="TreeGrafter"/>
</dbReference>
<dbReference type="Proteomes" id="UP000008139">
    <property type="component" value="Chromosome"/>
</dbReference>
<dbReference type="KEGG" id="hmr:Hipma_0804"/>
<dbReference type="InterPro" id="IPR001509">
    <property type="entry name" value="Epimerase_deHydtase"/>
</dbReference>
<dbReference type="PANTHER" id="PTHR48079">
    <property type="entry name" value="PROTEIN YEEZ"/>
    <property type="match status" value="1"/>
</dbReference>
<proteinExistence type="predicted"/>
<dbReference type="STRING" id="760142.Hipma_0804"/>
<dbReference type="RefSeq" id="WP_013681815.1">
    <property type="nucleotide sequence ID" value="NC_015318.1"/>
</dbReference>
<keyword evidence="3" id="KW-1185">Reference proteome</keyword>
<dbReference type="eggNOG" id="COG0451">
    <property type="taxonomic scope" value="Bacteria"/>
</dbReference>
<evidence type="ECO:0000313" key="3">
    <source>
        <dbReference type="Proteomes" id="UP000008139"/>
    </source>
</evidence>
<evidence type="ECO:0000259" key="1">
    <source>
        <dbReference type="Pfam" id="PF01370"/>
    </source>
</evidence>
<dbReference type="Pfam" id="PF01370">
    <property type="entry name" value="Epimerase"/>
    <property type="match status" value="1"/>
</dbReference>
<dbReference type="SUPFAM" id="SSF51735">
    <property type="entry name" value="NAD(P)-binding Rossmann-fold domains"/>
    <property type="match status" value="1"/>
</dbReference>
<reference evidence="2 3" key="1">
    <citation type="journal article" date="2011" name="Stand. Genomic Sci.">
        <title>Complete genome sequence of the thermophilic sulfur-reducer Hippea maritima type strain (MH(2)).</title>
        <authorList>
            <person name="Huntemann M."/>
            <person name="Lu M."/>
            <person name="Nolan M."/>
            <person name="Lapidus A."/>
            <person name="Lucas S."/>
            <person name="Hammon N."/>
            <person name="Deshpande S."/>
            <person name="Cheng J.F."/>
            <person name="Tapia R."/>
            <person name="Han C."/>
            <person name="Goodwin L."/>
            <person name="Pitluck S."/>
            <person name="Liolios K."/>
            <person name="Pagani I."/>
            <person name="Ivanova N."/>
            <person name="Ovchinikova G."/>
            <person name="Pati A."/>
            <person name="Chen A."/>
            <person name="Palaniappan K."/>
            <person name="Land M."/>
            <person name="Hauser L."/>
            <person name="Jeffries C.D."/>
            <person name="Detter J.C."/>
            <person name="Brambilla E.M."/>
            <person name="Rohde M."/>
            <person name="Spring S."/>
            <person name="Goker M."/>
            <person name="Woyke T."/>
            <person name="Bristow J."/>
            <person name="Eisen J.A."/>
            <person name="Markowitz V."/>
            <person name="Hugenholtz P."/>
            <person name="Kyrpides N.C."/>
            <person name="Klenk H.P."/>
            <person name="Mavromatis K."/>
        </authorList>
    </citation>
    <scope>NUCLEOTIDE SEQUENCE [LARGE SCALE GENOMIC DNA]</scope>
    <source>
        <strain evidence="3">ATCC 700847 / DSM 10411 / MH2</strain>
    </source>
</reference>
<dbReference type="OrthoDB" id="9804595at2"/>
<dbReference type="PANTHER" id="PTHR48079:SF6">
    <property type="entry name" value="NAD(P)-BINDING DOMAIN-CONTAINING PROTEIN-RELATED"/>
    <property type="match status" value="1"/>
</dbReference>
<sequence length="305" mass="34318">MRVFVSGATGFVGVNTVKKLIKYGHEVVAFVRNKGLAEKLLDRQVDVFQGSIEDFDTVYSGLKGCDAVIHIAGQIKAHNLDDLYTTNRIGSRNVAVASRRLNINNVVYVSSLAARGPDGAGSVVSHYGYSKRLGELEFIHNLFDANLKIIRPPIVYGPFDKGLLELFRMARLGVLPKMDKYYSFIFIDDLVEAIVKLINLDFDSPRIYCISSGKYHCKEINQALLRAAGKNGAFYLPLNDKIAMAGLLFSTSKSPFSRDKIREIKPKAWTCDSERLNKDIKFSPTIDIFTGFDITFRWYEEHGWI</sequence>
<dbReference type="HOGENOM" id="CLU_007383_6_1_7"/>
<feature type="domain" description="NAD-dependent epimerase/dehydratase" evidence="1">
    <location>
        <begin position="3"/>
        <end position="209"/>
    </location>
</feature>
<organism evidence="2 3">
    <name type="scientific">Hippea maritima (strain ATCC 700847 / DSM 10411 / MH2)</name>
    <dbReference type="NCBI Taxonomy" id="760142"/>
    <lineage>
        <taxon>Bacteria</taxon>
        <taxon>Pseudomonadati</taxon>
        <taxon>Campylobacterota</taxon>
        <taxon>Desulfurellia</taxon>
        <taxon>Desulfurellales</taxon>
        <taxon>Hippeaceae</taxon>
        <taxon>Hippea</taxon>
    </lineage>
</organism>
<dbReference type="InParanoid" id="F2LVJ0"/>
<dbReference type="InterPro" id="IPR036291">
    <property type="entry name" value="NAD(P)-bd_dom_sf"/>
</dbReference>
<evidence type="ECO:0000313" key="2">
    <source>
        <dbReference type="EMBL" id="AEA33774.1"/>
    </source>
</evidence>
<accession>F2LVJ0</accession>